<gene>
    <name evidence="2" type="ORF">K503DRAFT_735537</name>
</gene>
<dbReference type="Proteomes" id="UP000092154">
    <property type="component" value="Unassembled WGS sequence"/>
</dbReference>
<dbReference type="InterPro" id="IPR002575">
    <property type="entry name" value="Aminoglycoside_PTrfase"/>
</dbReference>
<dbReference type="AlphaFoldDB" id="A0A1B7N9G1"/>
<feature type="domain" description="Aminoglycoside phosphotransferase" evidence="1">
    <location>
        <begin position="70"/>
        <end position="274"/>
    </location>
</feature>
<dbReference type="InParanoid" id="A0A1B7N9G1"/>
<proteinExistence type="predicted"/>
<accession>A0A1B7N9G1</accession>
<dbReference type="PANTHER" id="PTHR21310">
    <property type="entry name" value="AMINOGLYCOSIDE PHOSPHOTRANSFERASE-RELATED-RELATED"/>
    <property type="match status" value="1"/>
</dbReference>
<dbReference type="OrthoDB" id="10003767at2759"/>
<dbReference type="InterPro" id="IPR011009">
    <property type="entry name" value="Kinase-like_dom_sf"/>
</dbReference>
<evidence type="ECO:0000313" key="3">
    <source>
        <dbReference type="Proteomes" id="UP000092154"/>
    </source>
</evidence>
<dbReference type="SUPFAM" id="SSF56112">
    <property type="entry name" value="Protein kinase-like (PK-like)"/>
    <property type="match status" value="1"/>
</dbReference>
<reference evidence="2 3" key="1">
    <citation type="submission" date="2016-06" db="EMBL/GenBank/DDBJ databases">
        <title>Comparative genomics of the ectomycorrhizal sister species Rhizopogon vinicolor and Rhizopogon vesiculosus (Basidiomycota: Boletales) reveals a divergence of the mating type B locus.</title>
        <authorList>
            <consortium name="DOE Joint Genome Institute"/>
            <person name="Mujic A.B."/>
            <person name="Kuo A."/>
            <person name="Tritt A."/>
            <person name="Lipzen A."/>
            <person name="Chen C."/>
            <person name="Johnson J."/>
            <person name="Sharma A."/>
            <person name="Barry K."/>
            <person name="Grigoriev I.V."/>
            <person name="Spatafora J.W."/>
        </authorList>
    </citation>
    <scope>NUCLEOTIDE SEQUENCE [LARGE SCALE GENOMIC DNA]</scope>
    <source>
        <strain evidence="2 3">AM-OR11-026</strain>
    </source>
</reference>
<protein>
    <recommendedName>
        <fullName evidence="1">Aminoglycoside phosphotransferase domain-containing protein</fullName>
    </recommendedName>
</protein>
<sequence>MSPSSTQQILLVRLVQQGFQIKSSRQRRLGAHPVCILSKKINHTHCKFLQVFEFSLTGGQTVLVWLRPSSSDSDWSRQVFESEIGLLRWLSLRSSVPAPRLLHVLQSDTGNPWGAFVTEGMTGEPIKDVYSSLSSWAKEELVRSYADFTLKMFDLDVPQTIGSISPRSSLDELVVIPKIGNASHARASVVFSTLQKYLEYLAMLKRRRTFTLDTEEQDRFRAQASISQLIAHLRRHLLQLDERCLRRVVLAHDGLGDVNFMVDSTGKITGVLDWWMHSTLPAIIAADYPPWLRYGGINDPRFAAPSKSWLETPEESTRLRVIYQEAVKVNSLYYTALMQGTQLREAVGWVFDIEDDSCCARMKQWTLSAFGPPITSPSALDDSRCIIA</sequence>
<dbReference type="Pfam" id="PF01636">
    <property type="entry name" value="APH"/>
    <property type="match status" value="1"/>
</dbReference>
<name>A0A1B7N9G1_9AGAM</name>
<evidence type="ECO:0000313" key="2">
    <source>
        <dbReference type="EMBL" id="OAX41502.1"/>
    </source>
</evidence>
<dbReference type="InterPro" id="IPR051678">
    <property type="entry name" value="AGP_Transferase"/>
</dbReference>
<dbReference type="PANTHER" id="PTHR21310:SF13">
    <property type="entry name" value="AMINOGLYCOSIDE PHOSPHOTRANSFERASE DOMAIN-CONTAINING PROTEIN"/>
    <property type="match status" value="1"/>
</dbReference>
<evidence type="ECO:0000259" key="1">
    <source>
        <dbReference type="Pfam" id="PF01636"/>
    </source>
</evidence>
<keyword evidence="3" id="KW-1185">Reference proteome</keyword>
<organism evidence="2 3">
    <name type="scientific">Rhizopogon vinicolor AM-OR11-026</name>
    <dbReference type="NCBI Taxonomy" id="1314800"/>
    <lineage>
        <taxon>Eukaryota</taxon>
        <taxon>Fungi</taxon>
        <taxon>Dikarya</taxon>
        <taxon>Basidiomycota</taxon>
        <taxon>Agaricomycotina</taxon>
        <taxon>Agaricomycetes</taxon>
        <taxon>Agaricomycetidae</taxon>
        <taxon>Boletales</taxon>
        <taxon>Suillineae</taxon>
        <taxon>Rhizopogonaceae</taxon>
        <taxon>Rhizopogon</taxon>
    </lineage>
</organism>
<dbReference type="EMBL" id="KV448179">
    <property type="protein sequence ID" value="OAX41502.1"/>
    <property type="molecule type" value="Genomic_DNA"/>
</dbReference>